<feature type="transmembrane region" description="Helical" evidence="1">
    <location>
        <begin position="159"/>
        <end position="179"/>
    </location>
</feature>
<feature type="non-terminal residue" evidence="2">
    <location>
        <position position="573"/>
    </location>
</feature>
<feature type="transmembrane region" description="Helical" evidence="1">
    <location>
        <begin position="95"/>
        <end position="114"/>
    </location>
</feature>
<feature type="transmembrane region" description="Helical" evidence="1">
    <location>
        <begin position="56"/>
        <end position="74"/>
    </location>
</feature>
<keyword evidence="1" id="KW-0472">Membrane</keyword>
<dbReference type="OrthoDB" id="410267at2759"/>
<proteinExistence type="predicted"/>
<evidence type="ECO:0000313" key="3">
    <source>
        <dbReference type="Proteomes" id="UP000292052"/>
    </source>
</evidence>
<dbReference type="InterPro" id="IPR036259">
    <property type="entry name" value="MFS_trans_sf"/>
</dbReference>
<dbReference type="InterPro" id="IPR050327">
    <property type="entry name" value="Proton-linked_MCT"/>
</dbReference>
<feature type="transmembrane region" description="Helical" evidence="1">
    <location>
        <begin position="185"/>
        <end position="204"/>
    </location>
</feature>
<feature type="transmembrane region" description="Helical" evidence="1">
    <location>
        <begin position="434"/>
        <end position="458"/>
    </location>
</feature>
<dbReference type="PANTHER" id="PTHR11360">
    <property type="entry name" value="MONOCARBOXYLATE TRANSPORTER"/>
    <property type="match status" value="1"/>
</dbReference>
<feature type="transmembrane region" description="Helical" evidence="1">
    <location>
        <begin position="534"/>
        <end position="555"/>
    </location>
</feature>
<feature type="transmembrane region" description="Helical" evidence="1">
    <location>
        <begin position="120"/>
        <end position="138"/>
    </location>
</feature>
<feature type="transmembrane region" description="Helical" evidence="1">
    <location>
        <begin position="502"/>
        <end position="522"/>
    </location>
</feature>
<dbReference type="PANTHER" id="PTHR11360:SF284">
    <property type="entry name" value="EG:103B4.3 PROTEIN-RELATED"/>
    <property type="match status" value="1"/>
</dbReference>
<organism evidence="2 3">
    <name type="scientific">Asbolus verrucosus</name>
    <name type="common">Desert ironclad beetle</name>
    <dbReference type="NCBI Taxonomy" id="1661398"/>
    <lineage>
        <taxon>Eukaryota</taxon>
        <taxon>Metazoa</taxon>
        <taxon>Ecdysozoa</taxon>
        <taxon>Arthropoda</taxon>
        <taxon>Hexapoda</taxon>
        <taxon>Insecta</taxon>
        <taxon>Pterygota</taxon>
        <taxon>Neoptera</taxon>
        <taxon>Endopterygota</taxon>
        <taxon>Coleoptera</taxon>
        <taxon>Polyphaga</taxon>
        <taxon>Cucujiformia</taxon>
        <taxon>Tenebrionidae</taxon>
        <taxon>Pimeliinae</taxon>
        <taxon>Asbolus</taxon>
    </lineage>
</organism>
<keyword evidence="1" id="KW-0812">Transmembrane</keyword>
<evidence type="ECO:0000256" key="1">
    <source>
        <dbReference type="SAM" id="Phobius"/>
    </source>
</evidence>
<dbReference type="Proteomes" id="UP000292052">
    <property type="component" value="Unassembled WGS sequence"/>
</dbReference>
<dbReference type="GO" id="GO:0008028">
    <property type="term" value="F:monocarboxylic acid transmembrane transporter activity"/>
    <property type="evidence" value="ECO:0007669"/>
    <property type="project" value="TreeGrafter"/>
</dbReference>
<feature type="transmembrane region" description="Helical" evidence="1">
    <location>
        <begin position="21"/>
        <end position="44"/>
    </location>
</feature>
<sequence length="573" mass="66009">MPTLSSNFSADDSIEKWKVPYLDIIAVGIMQFLLSLLLLCYGVILMQFVLEDFYNLRTGLWTVIIFVAASKITNPWTKSYCKHLDNIRHKVHKRNIIITVILLFGELVTVSLVNTPSTQIILYGLFGGLLSAVIHVHAKFATNEIFKNRPQLFEAIDQIMKPLCLIFMPHLVLFLTDQYNTPNCQLIIGGLILNIIPVCLLITTRKYQKMPLSKFQTIDRLSMEMVDLNPKPSISESSSSDEDEEIELELNISEPVQTEPSTNVQIYYQNVGVKILPNIPEANESEDEDDINEISSKRLSKISAILQELNETNNKHVTLSVNNLYQPDEVVETVETNENGATDFVEDHSKENRRFRINSDTIYALKLKKRRIKTFLRNHFVRSFLRTLSKPCFYPAVISSVITTTLSTIILAATPYIMLKKNEYRNNSITTVDATFLLTIIGFTWTFFLAGYPIFIVAQKFSYDNFTLFSLMFGLGHGIVNYTESIACEHFFGKENWKKLQAALEISTGFIVILIYFIIYYSSLEINVLLSYAYWPYVFNVSLWIVAFIIKQIVVQVKNFRRYNRQRYPDFNF</sequence>
<dbReference type="SUPFAM" id="SSF103473">
    <property type="entry name" value="MFS general substrate transporter"/>
    <property type="match status" value="1"/>
</dbReference>
<keyword evidence="3" id="KW-1185">Reference proteome</keyword>
<keyword evidence="1" id="KW-1133">Transmembrane helix</keyword>
<dbReference type="EMBL" id="QDEB01109192">
    <property type="protein sequence ID" value="RZB70346.1"/>
    <property type="molecule type" value="Genomic_DNA"/>
</dbReference>
<feature type="transmembrane region" description="Helical" evidence="1">
    <location>
        <begin position="392"/>
        <end position="414"/>
    </location>
</feature>
<evidence type="ECO:0000313" key="2">
    <source>
        <dbReference type="EMBL" id="RZB70346.1"/>
    </source>
</evidence>
<reference evidence="2 3" key="1">
    <citation type="submission" date="2017-03" db="EMBL/GenBank/DDBJ databases">
        <title>Genome of the blue death feigning beetle - Asbolus verrucosus.</title>
        <authorList>
            <person name="Rider S.D."/>
        </authorList>
    </citation>
    <scope>NUCLEOTIDE SEQUENCE [LARGE SCALE GENOMIC DNA]</scope>
    <source>
        <strain evidence="2">Butters</strain>
        <tissue evidence="2">Head and leg muscle</tissue>
    </source>
</reference>
<dbReference type="AlphaFoldDB" id="A0A482VEB8"/>
<protein>
    <submittedName>
        <fullName evidence="2">Uncharacterized protein</fullName>
    </submittedName>
</protein>
<name>A0A482VEB8_ASBVE</name>
<gene>
    <name evidence="2" type="ORF">BDFB_007011</name>
</gene>
<accession>A0A482VEB8</accession>
<comment type="caution">
    <text evidence="2">The sequence shown here is derived from an EMBL/GenBank/DDBJ whole genome shotgun (WGS) entry which is preliminary data.</text>
</comment>